<dbReference type="SFLD" id="SFLDG01129">
    <property type="entry name" value="C1.5:_HAD__Beta-PGM__Phosphata"/>
    <property type="match status" value="1"/>
</dbReference>
<dbReference type="GO" id="GO:0005829">
    <property type="term" value="C:cytosol"/>
    <property type="evidence" value="ECO:0007669"/>
    <property type="project" value="TreeGrafter"/>
</dbReference>
<dbReference type="RefSeq" id="WP_229776319.1">
    <property type="nucleotide sequence ID" value="NZ_BMOY01000006.1"/>
</dbReference>
<dbReference type="GO" id="GO:0008967">
    <property type="term" value="F:phosphoglycolate phosphatase activity"/>
    <property type="evidence" value="ECO:0007669"/>
    <property type="project" value="TreeGrafter"/>
</dbReference>
<protein>
    <submittedName>
        <fullName evidence="1">MTA/SAH nucleosidase</fullName>
    </submittedName>
</protein>
<dbReference type="PANTHER" id="PTHR43434">
    <property type="entry name" value="PHOSPHOGLYCOLATE PHOSPHATASE"/>
    <property type="match status" value="1"/>
</dbReference>
<name>A0A917K3Y2_9BACL</name>
<dbReference type="InterPro" id="IPR006439">
    <property type="entry name" value="HAD-SF_hydro_IA"/>
</dbReference>
<dbReference type="InterPro" id="IPR023198">
    <property type="entry name" value="PGP-like_dom2"/>
</dbReference>
<accession>A0A917K3Y2</accession>
<dbReference type="InterPro" id="IPR023214">
    <property type="entry name" value="HAD_sf"/>
</dbReference>
<dbReference type="AlphaFoldDB" id="A0A917K3Y2"/>
<dbReference type="NCBIfam" id="TIGR01549">
    <property type="entry name" value="HAD-SF-IA-v1"/>
    <property type="match status" value="1"/>
</dbReference>
<dbReference type="SFLD" id="SFLDS00003">
    <property type="entry name" value="Haloacid_Dehalogenase"/>
    <property type="match status" value="1"/>
</dbReference>
<dbReference type="GO" id="GO:0006281">
    <property type="term" value="P:DNA repair"/>
    <property type="evidence" value="ECO:0007669"/>
    <property type="project" value="TreeGrafter"/>
</dbReference>
<reference evidence="1" key="1">
    <citation type="journal article" date="2014" name="Int. J. Syst. Evol. Microbiol.">
        <title>Complete genome sequence of Corynebacterium casei LMG S-19264T (=DSM 44701T), isolated from a smear-ripened cheese.</title>
        <authorList>
            <consortium name="US DOE Joint Genome Institute (JGI-PGF)"/>
            <person name="Walter F."/>
            <person name="Albersmeier A."/>
            <person name="Kalinowski J."/>
            <person name="Ruckert C."/>
        </authorList>
    </citation>
    <scope>NUCLEOTIDE SEQUENCE</scope>
    <source>
        <strain evidence="1">JCM 18487</strain>
    </source>
</reference>
<sequence length="231" mass="25392">MRPPWPEAILFDLDGTLFRTETLSLPAYHATFDRLRAEGLWQGATPPEERFLGSLGMLLPEIWRRVLGDDASPQLVQRADALLLEQQLQKLREGFGVLYPGVAETLAALADRGIRLFVASNGLEAYVKEVIRHKGVARLFTGLYSAGEYRTRSKVELVRLILDQHGIRRAWMVGDRASDVEAGKENGLFVVGCDYAAFHEDGELQGADVVIHAFSELLGLVAAAEPAPGAP</sequence>
<dbReference type="Pfam" id="PF00702">
    <property type="entry name" value="Hydrolase"/>
    <property type="match status" value="1"/>
</dbReference>
<comment type="caution">
    <text evidence="1">The sequence shown here is derived from an EMBL/GenBank/DDBJ whole genome shotgun (WGS) entry which is preliminary data.</text>
</comment>
<dbReference type="PANTHER" id="PTHR43434:SF1">
    <property type="entry name" value="PHOSPHOGLYCOLATE PHOSPHATASE"/>
    <property type="match status" value="1"/>
</dbReference>
<proteinExistence type="predicted"/>
<dbReference type="Gene3D" id="3.40.50.1000">
    <property type="entry name" value="HAD superfamily/HAD-like"/>
    <property type="match status" value="1"/>
</dbReference>
<evidence type="ECO:0000313" key="2">
    <source>
        <dbReference type="Proteomes" id="UP000637695"/>
    </source>
</evidence>
<dbReference type="EMBL" id="BMOY01000006">
    <property type="protein sequence ID" value="GGI99906.1"/>
    <property type="molecule type" value="Genomic_DNA"/>
</dbReference>
<gene>
    <name evidence="1" type="primary">pfs</name>
    <name evidence="1" type="ORF">GCM10010885_06490</name>
</gene>
<organism evidence="1 2">
    <name type="scientific">Alicyclobacillus cellulosilyticus</name>
    <dbReference type="NCBI Taxonomy" id="1003997"/>
    <lineage>
        <taxon>Bacteria</taxon>
        <taxon>Bacillati</taxon>
        <taxon>Bacillota</taxon>
        <taxon>Bacilli</taxon>
        <taxon>Bacillales</taxon>
        <taxon>Alicyclobacillaceae</taxon>
        <taxon>Alicyclobacillus</taxon>
    </lineage>
</organism>
<dbReference type="Gene3D" id="1.10.150.240">
    <property type="entry name" value="Putative phosphatase, domain 2"/>
    <property type="match status" value="1"/>
</dbReference>
<dbReference type="SUPFAM" id="SSF56784">
    <property type="entry name" value="HAD-like"/>
    <property type="match status" value="1"/>
</dbReference>
<dbReference type="InterPro" id="IPR036412">
    <property type="entry name" value="HAD-like_sf"/>
</dbReference>
<keyword evidence="2" id="KW-1185">Reference proteome</keyword>
<reference evidence="1" key="2">
    <citation type="submission" date="2020-09" db="EMBL/GenBank/DDBJ databases">
        <authorList>
            <person name="Sun Q."/>
            <person name="Ohkuma M."/>
        </authorList>
    </citation>
    <scope>NUCLEOTIDE SEQUENCE</scope>
    <source>
        <strain evidence="1">JCM 18487</strain>
    </source>
</reference>
<dbReference type="InterPro" id="IPR050155">
    <property type="entry name" value="HAD-like_hydrolase_sf"/>
</dbReference>
<evidence type="ECO:0000313" key="1">
    <source>
        <dbReference type="EMBL" id="GGI99906.1"/>
    </source>
</evidence>
<dbReference type="Proteomes" id="UP000637695">
    <property type="component" value="Unassembled WGS sequence"/>
</dbReference>